<name>A0AAU1TZL4_9ACTN</name>
<evidence type="ECO:0000256" key="1">
    <source>
        <dbReference type="SAM" id="Phobius"/>
    </source>
</evidence>
<protein>
    <submittedName>
        <fullName evidence="2">Uncharacterized protein</fullName>
    </submittedName>
</protein>
<proteinExistence type="predicted"/>
<sequence length="135" mass="14328">MGAAIAAWIALRRVQVSPLGVTRRVTPRPPRVYRVIPLAADIAELAYTIGRVPRSTNGQIWVFVPGILLVLTGLVIAGPWLTMTGARLLARRTSRPALLVAGRWLADDPKAGFRAVSGLVLALCVTSAAVGVIGR</sequence>
<organism evidence="2">
    <name type="scientific">Streptomyces sp. NBC_00119</name>
    <dbReference type="NCBI Taxonomy" id="2975659"/>
    <lineage>
        <taxon>Bacteria</taxon>
        <taxon>Bacillati</taxon>
        <taxon>Actinomycetota</taxon>
        <taxon>Actinomycetes</taxon>
        <taxon>Kitasatosporales</taxon>
        <taxon>Streptomycetaceae</taxon>
        <taxon>Streptomyces</taxon>
    </lineage>
</organism>
<feature type="transmembrane region" description="Helical" evidence="1">
    <location>
        <begin position="111"/>
        <end position="133"/>
    </location>
</feature>
<keyword evidence="1" id="KW-0472">Membrane</keyword>
<dbReference type="EMBL" id="CP108195">
    <property type="protein sequence ID" value="WTS09952.1"/>
    <property type="molecule type" value="Genomic_DNA"/>
</dbReference>
<feature type="transmembrane region" description="Helical" evidence="1">
    <location>
        <begin position="60"/>
        <end position="90"/>
    </location>
</feature>
<dbReference type="AlphaFoldDB" id="A0AAU1TZL4"/>
<keyword evidence="1" id="KW-1133">Transmembrane helix</keyword>
<reference evidence="2" key="1">
    <citation type="submission" date="2022-10" db="EMBL/GenBank/DDBJ databases">
        <title>The complete genomes of actinobacterial strains from the NBC collection.</title>
        <authorList>
            <person name="Joergensen T.S."/>
            <person name="Alvarez Arevalo M."/>
            <person name="Sterndorff E.B."/>
            <person name="Faurdal D."/>
            <person name="Vuksanovic O."/>
            <person name="Mourched A.-S."/>
            <person name="Charusanti P."/>
            <person name="Shaw S."/>
            <person name="Blin K."/>
            <person name="Weber T."/>
        </authorList>
    </citation>
    <scope>NUCLEOTIDE SEQUENCE</scope>
    <source>
        <strain evidence="2">NBC_00119</strain>
    </source>
</reference>
<evidence type="ECO:0000313" key="2">
    <source>
        <dbReference type="EMBL" id="WTS09952.1"/>
    </source>
</evidence>
<gene>
    <name evidence="2" type="ORF">OHU69_01800</name>
</gene>
<keyword evidence="1" id="KW-0812">Transmembrane</keyword>
<accession>A0AAU1TZL4</accession>